<organism evidence="3 4">
    <name type="scientific">Variovorax paradoxus</name>
    <dbReference type="NCBI Taxonomy" id="34073"/>
    <lineage>
        <taxon>Bacteria</taxon>
        <taxon>Pseudomonadati</taxon>
        <taxon>Pseudomonadota</taxon>
        <taxon>Betaproteobacteria</taxon>
        <taxon>Burkholderiales</taxon>
        <taxon>Comamonadaceae</taxon>
        <taxon>Variovorax</taxon>
    </lineage>
</organism>
<dbReference type="Pfam" id="PF12773">
    <property type="entry name" value="DZR"/>
    <property type="match status" value="1"/>
</dbReference>
<dbReference type="AlphaFoldDB" id="A0A5Q0M041"/>
<proteinExistence type="predicted"/>
<evidence type="ECO:0000313" key="4">
    <source>
        <dbReference type="Proteomes" id="UP000326780"/>
    </source>
</evidence>
<dbReference type="InterPro" id="IPR025874">
    <property type="entry name" value="DZR"/>
</dbReference>
<sequence>MSFFSDIFRNLANGGHGQRGHGPSSRSGHHGGRESGYPYGGADARGGQPCRSCGAPFLPGANFCAQCGAAPAAARVCSGCSTALAPGARFCAKCGQAAA</sequence>
<dbReference type="EMBL" id="CP045644">
    <property type="protein sequence ID" value="QFZ81895.1"/>
    <property type="molecule type" value="Genomic_DNA"/>
</dbReference>
<evidence type="ECO:0000256" key="1">
    <source>
        <dbReference type="SAM" id="MobiDB-lite"/>
    </source>
</evidence>
<protein>
    <recommendedName>
        <fullName evidence="2">DZANK-type domain-containing protein</fullName>
    </recommendedName>
</protein>
<feature type="region of interest" description="Disordered" evidence="1">
    <location>
        <begin position="14"/>
        <end position="40"/>
    </location>
</feature>
<reference evidence="3 4" key="1">
    <citation type="submission" date="2019-10" db="EMBL/GenBank/DDBJ databases">
        <title>Complete genome sequence of Variovorax paradoxus 5C-2.</title>
        <authorList>
            <person name="Gogoleva N.E."/>
            <person name="Balkin A.S."/>
        </authorList>
    </citation>
    <scope>NUCLEOTIDE SEQUENCE [LARGE SCALE GENOMIC DNA]</scope>
    <source>
        <strain evidence="3 4">5C-2</strain>
    </source>
</reference>
<evidence type="ECO:0000259" key="2">
    <source>
        <dbReference type="Pfam" id="PF12773"/>
    </source>
</evidence>
<dbReference type="RefSeq" id="WP_153280821.1">
    <property type="nucleotide sequence ID" value="NZ_CP045644.1"/>
</dbReference>
<gene>
    <name evidence="3" type="ORF">GFK26_03465</name>
</gene>
<accession>A0A5Q0M041</accession>
<evidence type="ECO:0000313" key="3">
    <source>
        <dbReference type="EMBL" id="QFZ81895.1"/>
    </source>
</evidence>
<name>A0A5Q0M041_VARPD</name>
<dbReference type="Proteomes" id="UP000326780">
    <property type="component" value="Chromosome"/>
</dbReference>
<feature type="domain" description="DZANK-type" evidence="2">
    <location>
        <begin position="50"/>
        <end position="95"/>
    </location>
</feature>